<dbReference type="SUPFAM" id="SSF53335">
    <property type="entry name" value="S-adenosyl-L-methionine-dependent methyltransferases"/>
    <property type="match status" value="1"/>
</dbReference>
<dbReference type="RefSeq" id="WP_263001746.1">
    <property type="nucleotide sequence ID" value="NZ_JAOTEM010000001.1"/>
</dbReference>
<dbReference type="GO" id="GO:0008168">
    <property type="term" value="F:methyltransferase activity"/>
    <property type="evidence" value="ECO:0007669"/>
    <property type="project" value="UniProtKB-KW"/>
</dbReference>
<keyword evidence="2" id="KW-1185">Reference proteome</keyword>
<organism evidence="1 2">
    <name type="scientific">Chryseobacterium edaphi</name>
    <dbReference type="NCBI Taxonomy" id="2976532"/>
    <lineage>
        <taxon>Bacteria</taxon>
        <taxon>Pseudomonadati</taxon>
        <taxon>Bacteroidota</taxon>
        <taxon>Flavobacteriia</taxon>
        <taxon>Flavobacteriales</taxon>
        <taxon>Weeksellaceae</taxon>
        <taxon>Chryseobacterium group</taxon>
        <taxon>Chryseobacterium</taxon>
    </lineage>
</organism>
<dbReference type="Pfam" id="PF05401">
    <property type="entry name" value="NodS"/>
    <property type="match status" value="1"/>
</dbReference>
<sequence length="194" mass="22493">MIEKQSLDSEYFKDVYDANEDPWNFETSEYEAAKYSATIAALPKQQYENVLEIGCSIGVLTQLLAQKSTHLLATDVSQKALDIAAKRCEKLKNVSFRKMSFPKELPEDQYDLIMISEVAYYLSSADWEFAISSLYDRLSLNGNIVLVHWLPEVHDYPQTGDEVHDTFERLMQDKMKNVFKNRAETYRIDVWAKL</sequence>
<name>A0ABT2W4M3_9FLAO</name>
<dbReference type="InterPro" id="IPR008715">
    <property type="entry name" value="SAM-MeTfrase_NodS-like"/>
</dbReference>
<dbReference type="CDD" id="cd02440">
    <property type="entry name" value="AdoMet_MTases"/>
    <property type="match status" value="1"/>
</dbReference>
<keyword evidence="1" id="KW-0808">Transferase</keyword>
<dbReference type="GO" id="GO:0032259">
    <property type="term" value="P:methylation"/>
    <property type="evidence" value="ECO:0007669"/>
    <property type="project" value="UniProtKB-KW"/>
</dbReference>
<proteinExistence type="predicted"/>
<protein>
    <submittedName>
        <fullName evidence="1">Class I SAM-dependent methyltransferase</fullName>
    </submittedName>
</protein>
<evidence type="ECO:0000313" key="1">
    <source>
        <dbReference type="EMBL" id="MCU7616294.1"/>
    </source>
</evidence>
<dbReference type="Proteomes" id="UP001208649">
    <property type="component" value="Unassembled WGS sequence"/>
</dbReference>
<comment type="caution">
    <text evidence="1">The sequence shown here is derived from an EMBL/GenBank/DDBJ whole genome shotgun (WGS) entry which is preliminary data.</text>
</comment>
<dbReference type="EMBL" id="JAOTEM010000001">
    <property type="protein sequence ID" value="MCU7616294.1"/>
    <property type="molecule type" value="Genomic_DNA"/>
</dbReference>
<evidence type="ECO:0000313" key="2">
    <source>
        <dbReference type="Proteomes" id="UP001208649"/>
    </source>
</evidence>
<keyword evidence="1" id="KW-0489">Methyltransferase</keyword>
<reference evidence="2" key="1">
    <citation type="submission" date="2023-07" db="EMBL/GenBank/DDBJ databases">
        <title>Chryseobacterium sp. strain PBS4-4 Genome sequencing and assembly.</title>
        <authorList>
            <person name="Jung Y."/>
        </authorList>
    </citation>
    <scope>NUCLEOTIDE SEQUENCE [LARGE SCALE GENOMIC DNA]</scope>
    <source>
        <strain evidence="2">PBS4-4</strain>
    </source>
</reference>
<accession>A0ABT2W4M3</accession>
<dbReference type="InterPro" id="IPR029063">
    <property type="entry name" value="SAM-dependent_MTases_sf"/>
</dbReference>
<dbReference type="PANTHER" id="PTHR43861">
    <property type="entry name" value="TRANS-ACONITATE 2-METHYLTRANSFERASE-RELATED"/>
    <property type="match status" value="1"/>
</dbReference>
<dbReference type="Gene3D" id="3.40.50.150">
    <property type="entry name" value="Vaccinia Virus protein VP39"/>
    <property type="match status" value="1"/>
</dbReference>
<gene>
    <name evidence="1" type="ORF">NZ698_03730</name>
</gene>